<dbReference type="OrthoDB" id="7362854at2"/>
<organism evidence="2 3">
    <name type="scientific">Nitrobacter winogradskyi</name>
    <name type="common">Nitrobacter agilis</name>
    <dbReference type="NCBI Taxonomy" id="913"/>
    <lineage>
        <taxon>Bacteria</taxon>
        <taxon>Pseudomonadati</taxon>
        <taxon>Pseudomonadota</taxon>
        <taxon>Alphaproteobacteria</taxon>
        <taxon>Hyphomicrobiales</taxon>
        <taxon>Nitrobacteraceae</taxon>
        <taxon>Nitrobacter</taxon>
    </lineage>
</organism>
<name>A0A4Y3WC12_NITWI</name>
<evidence type="ECO:0000313" key="3">
    <source>
        <dbReference type="Proteomes" id="UP000318825"/>
    </source>
</evidence>
<evidence type="ECO:0008006" key="4">
    <source>
        <dbReference type="Google" id="ProtNLM"/>
    </source>
</evidence>
<dbReference type="AlphaFoldDB" id="A0A4Y3WC12"/>
<protein>
    <recommendedName>
        <fullName evidence="4">DUF465 domain-containing protein</fullName>
    </recommendedName>
</protein>
<accession>A0A4Y3WC12</accession>
<dbReference type="Proteomes" id="UP000318825">
    <property type="component" value="Unassembled WGS sequence"/>
</dbReference>
<comment type="caution">
    <text evidence="2">The sequence shown here is derived from an EMBL/GenBank/DDBJ whole genome shotgun (WGS) entry which is preliminary data.</text>
</comment>
<dbReference type="RefSeq" id="WP_141384089.1">
    <property type="nucleotide sequence ID" value="NZ_BJNF01000066.1"/>
</dbReference>
<sequence length="61" mass="7126">MAIQAHLAELERKHRVLEGELHDALRHLSSDDLRIAELKRRKLMLKDEIERLKFSTAGTVH</sequence>
<dbReference type="InterPro" id="IPR007420">
    <property type="entry name" value="DUF465"/>
</dbReference>
<dbReference type="InterPro" id="IPR038444">
    <property type="entry name" value="DUF465_sf"/>
</dbReference>
<proteinExistence type="predicted"/>
<reference evidence="2 3" key="1">
    <citation type="submission" date="2019-06" db="EMBL/GenBank/DDBJ databases">
        <title>Whole genome shotgun sequence of Nitrobacter winogradskyi NBRC 14297.</title>
        <authorList>
            <person name="Hosoyama A."/>
            <person name="Uohara A."/>
            <person name="Ohji S."/>
            <person name="Ichikawa N."/>
        </authorList>
    </citation>
    <scope>NUCLEOTIDE SEQUENCE [LARGE SCALE GENOMIC DNA]</scope>
    <source>
        <strain evidence="2 3">NBRC 14297</strain>
    </source>
</reference>
<evidence type="ECO:0000313" key="2">
    <source>
        <dbReference type="EMBL" id="GEC16464.1"/>
    </source>
</evidence>
<evidence type="ECO:0000256" key="1">
    <source>
        <dbReference type="SAM" id="Coils"/>
    </source>
</evidence>
<keyword evidence="1" id="KW-0175">Coiled coil</keyword>
<dbReference type="EMBL" id="BJNF01000066">
    <property type="protein sequence ID" value="GEC16464.1"/>
    <property type="molecule type" value="Genomic_DNA"/>
</dbReference>
<dbReference type="Pfam" id="PF04325">
    <property type="entry name" value="DUF465"/>
    <property type="match status" value="1"/>
</dbReference>
<gene>
    <name evidence="2" type="ORF">NWI01_23560</name>
</gene>
<feature type="coiled-coil region" evidence="1">
    <location>
        <begin position="7"/>
        <end position="55"/>
    </location>
</feature>
<dbReference type="Gene3D" id="6.10.280.50">
    <property type="match status" value="1"/>
</dbReference>